<gene>
    <name evidence="4" type="ORF">R38712_04726</name>
</gene>
<evidence type="ECO:0000313" key="5">
    <source>
        <dbReference type="Proteomes" id="UP001189303"/>
    </source>
</evidence>
<keyword evidence="2" id="KW-0012">Acyltransferase</keyword>
<keyword evidence="5" id="KW-1185">Reference proteome</keyword>
<organism evidence="4 5">
    <name type="scientific">Ralstonia pickettii</name>
    <name type="common">Burkholderia pickettii</name>
    <dbReference type="NCBI Taxonomy" id="329"/>
    <lineage>
        <taxon>Bacteria</taxon>
        <taxon>Pseudomonadati</taxon>
        <taxon>Pseudomonadota</taxon>
        <taxon>Betaproteobacteria</taxon>
        <taxon>Burkholderiales</taxon>
        <taxon>Burkholderiaceae</taxon>
        <taxon>Ralstonia</taxon>
    </lineage>
</organism>
<dbReference type="InterPro" id="IPR050832">
    <property type="entry name" value="Bact_Acetyltransf"/>
</dbReference>
<dbReference type="PANTHER" id="PTHR43877">
    <property type="entry name" value="AMINOALKYLPHOSPHONATE N-ACETYLTRANSFERASE-RELATED-RELATED"/>
    <property type="match status" value="1"/>
</dbReference>
<evidence type="ECO:0000256" key="2">
    <source>
        <dbReference type="ARBA" id="ARBA00023315"/>
    </source>
</evidence>
<sequence>MSNANPNSNNTVLIRQLSSADANDVADYRAIRLAALKDSPDAFGSTYEAEAGLSTEAFAERLATTIVLGAYAGTGSDVRIVGMIGFKQQTIAKLAHKGFLWGFYVAPAARGRGVGVALVDRIVAAATDLVQQLTLSVVRGNDAALALYERCGFETYGAEPRALKSTTGYADEVLMVRFLHG</sequence>
<evidence type="ECO:0000313" key="4">
    <source>
        <dbReference type="EMBL" id="CAJ0731448.1"/>
    </source>
</evidence>
<dbReference type="SUPFAM" id="SSF55729">
    <property type="entry name" value="Acyl-CoA N-acyltransferases (Nat)"/>
    <property type="match status" value="1"/>
</dbReference>
<dbReference type="InterPro" id="IPR016181">
    <property type="entry name" value="Acyl_CoA_acyltransferase"/>
</dbReference>
<feature type="domain" description="N-acetyltransferase" evidence="3">
    <location>
        <begin position="12"/>
        <end position="180"/>
    </location>
</feature>
<dbReference type="Pfam" id="PF00583">
    <property type="entry name" value="Acetyltransf_1"/>
    <property type="match status" value="1"/>
</dbReference>
<reference evidence="4 5" key="1">
    <citation type="submission" date="2023-07" db="EMBL/GenBank/DDBJ databases">
        <authorList>
            <person name="Peeters C."/>
        </authorList>
    </citation>
    <scope>NUCLEOTIDE SEQUENCE [LARGE SCALE GENOMIC DNA]</scope>
    <source>
        <strain evidence="4 5">R-38712</strain>
    </source>
</reference>
<dbReference type="CDD" id="cd04301">
    <property type="entry name" value="NAT_SF"/>
    <property type="match status" value="1"/>
</dbReference>
<protein>
    <recommendedName>
        <fullName evidence="3">N-acetyltransferase domain-containing protein</fullName>
    </recommendedName>
</protein>
<keyword evidence="1" id="KW-0808">Transferase</keyword>
<evidence type="ECO:0000256" key="1">
    <source>
        <dbReference type="ARBA" id="ARBA00022679"/>
    </source>
</evidence>
<comment type="caution">
    <text evidence="4">The sequence shown here is derived from an EMBL/GenBank/DDBJ whole genome shotgun (WGS) entry which is preliminary data.</text>
</comment>
<dbReference type="Proteomes" id="UP001189303">
    <property type="component" value="Unassembled WGS sequence"/>
</dbReference>
<proteinExistence type="predicted"/>
<dbReference type="RefSeq" id="WP_012760859.1">
    <property type="nucleotide sequence ID" value="NZ_CATWFT010000023.1"/>
</dbReference>
<name>A0ABN9IAQ6_RALPI</name>
<accession>A0ABN9IAQ6</accession>
<evidence type="ECO:0000259" key="3">
    <source>
        <dbReference type="PROSITE" id="PS51186"/>
    </source>
</evidence>
<dbReference type="EMBL" id="CATWFT010000023">
    <property type="protein sequence ID" value="CAJ0731448.1"/>
    <property type="molecule type" value="Genomic_DNA"/>
</dbReference>
<dbReference type="InterPro" id="IPR000182">
    <property type="entry name" value="GNAT_dom"/>
</dbReference>
<dbReference type="PANTHER" id="PTHR43877:SF2">
    <property type="entry name" value="AMINOALKYLPHOSPHONATE N-ACETYLTRANSFERASE-RELATED"/>
    <property type="match status" value="1"/>
</dbReference>
<dbReference type="Gene3D" id="3.40.630.30">
    <property type="match status" value="1"/>
</dbReference>
<dbReference type="PROSITE" id="PS51186">
    <property type="entry name" value="GNAT"/>
    <property type="match status" value="1"/>
</dbReference>